<sequence length="65" mass="6629">MTTLAALAAPADAAARPRTVSLAELRDVAHVPCTEHIAANAVFHADGASYSTDAQGRPSAPTSTR</sequence>
<dbReference type="Proteomes" id="UP000198420">
    <property type="component" value="Unassembled WGS sequence"/>
</dbReference>
<dbReference type="RefSeq" id="WP_089316772.1">
    <property type="nucleotide sequence ID" value="NZ_FZNP01000027.1"/>
</dbReference>
<gene>
    <name evidence="1" type="ORF">SAMN06265355_12712</name>
</gene>
<dbReference type="EMBL" id="FZNP01000027">
    <property type="protein sequence ID" value="SNS73942.1"/>
    <property type="molecule type" value="Genomic_DNA"/>
</dbReference>
<keyword evidence="2" id="KW-1185">Reference proteome</keyword>
<proteinExistence type="predicted"/>
<reference evidence="2" key="1">
    <citation type="submission" date="2017-06" db="EMBL/GenBank/DDBJ databases">
        <authorList>
            <person name="Varghese N."/>
            <person name="Submissions S."/>
        </authorList>
    </citation>
    <scope>NUCLEOTIDE SEQUENCE [LARGE SCALE GENOMIC DNA]</scope>
    <source>
        <strain evidence="2">DSM 44485</strain>
    </source>
</reference>
<name>A0A239GYF1_9ACTN</name>
<accession>A0A239GYF1</accession>
<evidence type="ECO:0000313" key="2">
    <source>
        <dbReference type="Proteomes" id="UP000198420"/>
    </source>
</evidence>
<evidence type="ECO:0000313" key="1">
    <source>
        <dbReference type="EMBL" id="SNS73942.1"/>
    </source>
</evidence>
<organism evidence="1 2">
    <name type="scientific">Actinomadura mexicana</name>
    <dbReference type="NCBI Taxonomy" id="134959"/>
    <lineage>
        <taxon>Bacteria</taxon>
        <taxon>Bacillati</taxon>
        <taxon>Actinomycetota</taxon>
        <taxon>Actinomycetes</taxon>
        <taxon>Streptosporangiales</taxon>
        <taxon>Thermomonosporaceae</taxon>
        <taxon>Actinomadura</taxon>
    </lineage>
</organism>
<protein>
    <submittedName>
        <fullName evidence="1">Uncharacterized protein</fullName>
    </submittedName>
</protein>
<dbReference type="AlphaFoldDB" id="A0A239GYF1"/>